<dbReference type="Proteomes" id="UP000028045">
    <property type="component" value="Unassembled WGS sequence"/>
</dbReference>
<evidence type="ECO:0000256" key="4">
    <source>
        <dbReference type="ARBA" id="ARBA00022598"/>
    </source>
</evidence>
<evidence type="ECO:0000256" key="9">
    <source>
        <dbReference type="ARBA" id="ARBA00030865"/>
    </source>
</evidence>
<keyword evidence="15" id="KW-1185">Reference proteome</keyword>
<protein>
    <recommendedName>
        <fullName evidence="10">Glutamate--tRNA ligase, mitochondrial</fullName>
        <ecNumber evidence="3">6.1.1.17</ecNumber>
    </recommendedName>
    <alternativeName>
        <fullName evidence="9">Glutamyl-tRNA synthetase</fullName>
    </alternativeName>
</protein>
<dbReference type="NCBIfam" id="TIGR00464">
    <property type="entry name" value="gltX_bact"/>
    <property type="match status" value="1"/>
</dbReference>
<dbReference type="GO" id="GO:0008270">
    <property type="term" value="F:zinc ion binding"/>
    <property type="evidence" value="ECO:0007669"/>
    <property type="project" value="InterPro"/>
</dbReference>
<organism evidence="14 15">
    <name type="scientific">Stachybotrys chartarum (strain CBS 109288 / IBT 7711)</name>
    <name type="common">Toxic black mold</name>
    <name type="synonym">Stilbospora chartarum</name>
    <dbReference type="NCBI Taxonomy" id="1280523"/>
    <lineage>
        <taxon>Eukaryota</taxon>
        <taxon>Fungi</taxon>
        <taxon>Dikarya</taxon>
        <taxon>Ascomycota</taxon>
        <taxon>Pezizomycotina</taxon>
        <taxon>Sordariomycetes</taxon>
        <taxon>Hypocreomycetidae</taxon>
        <taxon>Hypocreales</taxon>
        <taxon>Stachybotryaceae</taxon>
        <taxon>Stachybotrys</taxon>
    </lineage>
</organism>
<evidence type="ECO:0000313" key="14">
    <source>
        <dbReference type="EMBL" id="KEY68991.1"/>
    </source>
</evidence>
<reference evidence="14 15" key="1">
    <citation type="journal article" date="2014" name="BMC Genomics">
        <title>Comparative genome sequencing reveals chemotype-specific gene clusters in the toxigenic black mold Stachybotrys.</title>
        <authorList>
            <person name="Semeiks J."/>
            <person name="Borek D."/>
            <person name="Otwinowski Z."/>
            <person name="Grishin N.V."/>
        </authorList>
    </citation>
    <scope>NUCLEOTIDE SEQUENCE [LARGE SCALE GENOMIC DNA]</scope>
    <source>
        <strain evidence="15">CBS 109288 / IBT 7711</strain>
    </source>
</reference>
<evidence type="ECO:0000256" key="11">
    <source>
        <dbReference type="RuleBase" id="RU363037"/>
    </source>
</evidence>
<dbReference type="HAMAP" id="MF_00022">
    <property type="entry name" value="Glu_tRNA_synth_type1"/>
    <property type="match status" value="1"/>
</dbReference>
<dbReference type="AlphaFoldDB" id="A0A084AUL2"/>
<dbReference type="InterPro" id="IPR014729">
    <property type="entry name" value="Rossmann-like_a/b/a_fold"/>
</dbReference>
<evidence type="ECO:0000256" key="6">
    <source>
        <dbReference type="ARBA" id="ARBA00022840"/>
    </source>
</evidence>
<keyword evidence="6 11" id="KW-0067">ATP-binding</keyword>
<gene>
    <name evidence="14" type="ORF">S7711_03298</name>
</gene>
<dbReference type="GO" id="GO:0005524">
    <property type="term" value="F:ATP binding"/>
    <property type="evidence" value="ECO:0007669"/>
    <property type="project" value="UniProtKB-KW"/>
</dbReference>
<dbReference type="CDD" id="cd00808">
    <property type="entry name" value="GluRS_core"/>
    <property type="match status" value="1"/>
</dbReference>
<dbReference type="PRINTS" id="PR00987">
    <property type="entry name" value="TRNASYNTHGLU"/>
</dbReference>
<evidence type="ECO:0000256" key="12">
    <source>
        <dbReference type="SAM" id="MobiDB-lite"/>
    </source>
</evidence>
<keyword evidence="7 11" id="KW-0648">Protein biosynthesis</keyword>
<evidence type="ECO:0000256" key="7">
    <source>
        <dbReference type="ARBA" id="ARBA00022917"/>
    </source>
</evidence>
<keyword evidence="8 11" id="KW-0030">Aminoacyl-tRNA synthetase</keyword>
<keyword evidence="5 11" id="KW-0547">Nucleotide-binding</keyword>
<feature type="region of interest" description="Disordered" evidence="12">
    <location>
        <begin position="33"/>
        <end position="68"/>
    </location>
</feature>
<evidence type="ECO:0000256" key="8">
    <source>
        <dbReference type="ARBA" id="ARBA00023146"/>
    </source>
</evidence>
<keyword evidence="4 11" id="KW-0436">Ligase</keyword>
<dbReference type="EC" id="6.1.1.17" evidence="3"/>
<dbReference type="GO" id="GO:0006424">
    <property type="term" value="P:glutamyl-tRNA aminoacylation"/>
    <property type="evidence" value="ECO:0007669"/>
    <property type="project" value="InterPro"/>
</dbReference>
<evidence type="ECO:0000256" key="10">
    <source>
        <dbReference type="ARBA" id="ARBA00072917"/>
    </source>
</evidence>
<dbReference type="Gene3D" id="3.40.50.620">
    <property type="entry name" value="HUPs"/>
    <property type="match status" value="1"/>
</dbReference>
<dbReference type="SUPFAM" id="SSF52374">
    <property type="entry name" value="Nucleotidylyl transferase"/>
    <property type="match status" value="1"/>
</dbReference>
<dbReference type="InterPro" id="IPR000924">
    <property type="entry name" value="Glu/Gln-tRNA-synth"/>
</dbReference>
<dbReference type="GO" id="GO:0005739">
    <property type="term" value="C:mitochondrion"/>
    <property type="evidence" value="ECO:0007669"/>
    <property type="project" value="UniProtKB-SubCell"/>
</dbReference>
<dbReference type="HOGENOM" id="CLU_015768_7_0_1"/>
<dbReference type="InterPro" id="IPR020058">
    <property type="entry name" value="Glu/Gln-tRNA-synth_Ib_cat-dom"/>
</dbReference>
<dbReference type="OrthoDB" id="428822at2759"/>
<evidence type="ECO:0000313" key="15">
    <source>
        <dbReference type="Proteomes" id="UP000028045"/>
    </source>
</evidence>
<dbReference type="FunFam" id="3.40.50.620:FF:000045">
    <property type="entry name" value="Glutamate--tRNA ligase, mitochondrial"/>
    <property type="match status" value="1"/>
</dbReference>
<comment type="similarity">
    <text evidence="2">Belongs to the class-I aminoacyl-tRNA synthetase family. Glutamate--tRNA ligase type 1 subfamily.</text>
</comment>
<evidence type="ECO:0000256" key="1">
    <source>
        <dbReference type="ARBA" id="ARBA00004173"/>
    </source>
</evidence>
<evidence type="ECO:0000256" key="2">
    <source>
        <dbReference type="ARBA" id="ARBA00007894"/>
    </source>
</evidence>
<feature type="domain" description="Glutamyl/glutaminyl-tRNA synthetase class Ib catalytic" evidence="13">
    <location>
        <begin position="106"/>
        <end position="400"/>
    </location>
</feature>
<dbReference type="InterPro" id="IPR033910">
    <property type="entry name" value="GluRS_core"/>
</dbReference>
<name>A0A084AUL2_STACB</name>
<comment type="subcellular location">
    <subcellularLocation>
        <location evidence="1">Mitochondrion</location>
    </subcellularLocation>
</comment>
<evidence type="ECO:0000256" key="5">
    <source>
        <dbReference type="ARBA" id="ARBA00022741"/>
    </source>
</evidence>
<dbReference type="GO" id="GO:0004818">
    <property type="term" value="F:glutamate-tRNA ligase activity"/>
    <property type="evidence" value="ECO:0007669"/>
    <property type="project" value="UniProtKB-EC"/>
</dbReference>
<dbReference type="InterPro" id="IPR004527">
    <property type="entry name" value="Glu-tRNA-ligase_bac/mito"/>
</dbReference>
<evidence type="ECO:0000256" key="3">
    <source>
        <dbReference type="ARBA" id="ARBA00012835"/>
    </source>
</evidence>
<evidence type="ECO:0000259" key="13">
    <source>
        <dbReference type="Pfam" id="PF00749"/>
    </source>
</evidence>
<proteinExistence type="inferred from homology"/>
<dbReference type="Pfam" id="PF00749">
    <property type="entry name" value="tRNA-synt_1c"/>
    <property type="match status" value="1"/>
</dbReference>
<dbReference type="InterPro" id="IPR049940">
    <property type="entry name" value="GluQ/Sye"/>
</dbReference>
<sequence length="629" mass="70722">MSLSRPPVRLLGLTRCSKCRYRWSVHRRGFATATRAETVSSQDRTPDTAASTRDAPRNPGASTGQLKQGKGLRVGLVLRGLQGNAGNKERQGEPRLILGHSTDAPIRARFAPSPTGYLHLGSLRTALFNKLAASASKNGSFILRIEDTDQTRLVQDAEQRLLEDLKWAGLSWDEGPDCGGPYGPYRQSERLPTYHAHAQELIDHGHAYRCFCSPEKLDAEKAILHQQGQPTVYQGTCRDISESESTRRAASGESHVVRLRSYKFDKAVHRDPVYGVFQNKYGEDDFILVKRDGFPTYHFANVVDDHLMKVTHVIRGEEWLISTPKHLLLYRAFGWTPPTFAHLGLLVHPDGNKLSKRNDSANLSKYQADGIFPMALLTWLANLGSSFKPKTPVLRTIQAMADAFTFKFTRGGIKLNFEKLSHFQKKYLQDLAESPNLESPEQESETLDKIIVQPLLRDIERITTHQDSAAEWVSEAWRAPLEPVPALVDEGRKEQYIFKMLYRGVRGLDARDTLIREHPYLFWRVPTELYKCSLADAAPDHRHVVAISEATADPALWEGDGTQVMEFVLEKVEAAGANRQLAHDTIRLIGAGSPNQVSQNSPRLFHILGRDEWVYRLGIVQGLIGELER</sequence>
<dbReference type="PANTHER" id="PTHR43311:SF2">
    <property type="entry name" value="GLUTAMATE--TRNA LIGASE, MITOCHONDRIAL-RELATED"/>
    <property type="match status" value="1"/>
</dbReference>
<feature type="compositionally biased region" description="Polar residues" evidence="12">
    <location>
        <begin position="35"/>
        <end position="51"/>
    </location>
</feature>
<accession>A0A084AUL2</accession>
<dbReference type="EMBL" id="KL648554">
    <property type="protein sequence ID" value="KEY68991.1"/>
    <property type="molecule type" value="Genomic_DNA"/>
</dbReference>
<dbReference type="PANTHER" id="PTHR43311">
    <property type="entry name" value="GLUTAMATE--TRNA LIGASE"/>
    <property type="match status" value="1"/>
</dbReference>